<accession>A0A6V8L922</accession>
<dbReference type="InterPro" id="IPR003462">
    <property type="entry name" value="ODC_Mu_crystall"/>
</dbReference>
<organism evidence="1 2">
    <name type="scientific">Phytohabitans rumicis</name>
    <dbReference type="NCBI Taxonomy" id="1076125"/>
    <lineage>
        <taxon>Bacteria</taxon>
        <taxon>Bacillati</taxon>
        <taxon>Actinomycetota</taxon>
        <taxon>Actinomycetes</taxon>
        <taxon>Micromonosporales</taxon>
        <taxon>Micromonosporaceae</taxon>
    </lineage>
</organism>
<dbReference type="PANTHER" id="PTHR13812:SF19">
    <property type="entry name" value="KETIMINE REDUCTASE MU-CRYSTALLIN"/>
    <property type="match status" value="1"/>
</dbReference>
<dbReference type="Gene3D" id="3.40.50.720">
    <property type="entry name" value="NAD(P)-binding Rossmann-like Domain"/>
    <property type="match status" value="1"/>
</dbReference>
<dbReference type="NCBIfam" id="TIGR03944">
    <property type="entry name" value="dehyd_SbnB_fam"/>
    <property type="match status" value="1"/>
</dbReference>
<dbReference type="Gene3D" id="3.30.1780.10">
    <property type="entry name" value="ornithine cyclodeaminase, domain 1"/>
    <property type="match status" value="1"/>
</dbReference>
<dbReference type="GO" id="GO:0019290">
    <property type="term" value="P:siderophore biosynthetic process"/>
    <property type="evidence" value="ECO:0007669"/>
    <property type="project" value="InterPro"/>
</dbReference>
<evidence type="ECO:0000313" key="1">
    <source>
        <dbReference type="EMBL" id="GFJ93742.1"/>
    </source>
</evidence>
<reference evidence="1 2" key="1">
    <citation type="submission" date="2020-03" db="EMBL/GenBank/DDBJ databases">
        <title>Whole genome shotgun sequence of Phytohabitans rumicis NBRC 108638.</title>
        <authorList>
            <person name="Komaki H."/>
            <person name="Tamura T."/>
        </authorList>
    </citation>
    <scope>NUCLEOTIDE SEQUENCE [LARGE SCALE GENOMIC DNA]</scope>
    <source>
        <strain evidence="1 2">NBRC 108638</strain>
    </source>
</reference>
<dbReference type="GO" id="GO:0005737">
    <property type="term" value="C:cytoplasm"/>
    <property type="evidence" value="ECO:0007669"/>
    <property type="project" value="TreeGrafter"/>
</dbReference>
<dbReference type="PIRSF" id="PIRSF001439">
    <property type="entry name" value="CryM"/>
    <property type="match status" value="1"/>
</dbReference>
<dbReference type="SUPFAM" id="SSF51735">
    <property type="entry name" value="NAD(P)-binding Rossmann-fold domains"/>
    <property type="match status" value="1"/>
</dbReference>
<comment type="caution">
    <text evidence="1">The sequence shown here is derived from an EMBL/GenBank/DDBJ whole genome shotgun (WGS) entry which is preliminary data.</text>
</comment>
<dbReference type="InterPro" id="IPR023866">
    <property type="entry name" value="SbnB"/>
</dbReference>
<dbReference type="GO" id="GO:0016639">
    <property type="term" value="F:oxidoreductase activity, acting on the CH-NH2 group of donors, NAD or NADP as acceptor"/>
    <property type="evidence" value="ECO:0007669"/>
    <property type="project" value="InterPro"/>
</dbReference>
<proteinExistence type="predicted"/>
<gene>
    <name evidence="1" type="primary">ocd_2</name>
    <name evidence="1" type="ORF">Prum_073840</name>
</gene>
<dbReference type="Pfam" id="PF02423">
    <property type="entry name" value="OCD_Mu_crystall"/>
    <property type="match status" value="1"/>
</dbReference>
<dbReference type="RefSeq" id="WP_173080516.1">
    <property type="nucleotide sequence ID" value="NZ_BAABJB010000001.1"/>
</dbReference>
<dbReference type="Proteomes" id="UP000482960">
    <property type="component" value="Unassembled WGS sequence"/>
</dbReference>
<evidence type="ECO:0000313" key="2">
    <source>
        <dbReference type="Proteomes" id="UP000482960"/>
    </source>
</evidence>
<dbReference type="PANTHER" id="PTHR13812">
    <property type="entry name" value="KETIMINE REDUCTASE MU-CRYSTALLIN"/>
    <property type="match status" value="1"/>
</dbReference>
<protein>
    <submittedName>
        <fullName evidence="1">2,3-diaminopropionate biosynthesis protein SbnB</fullName>
    </submittedName>
</protein>
<dbReference type="InterPro" id="IPR036291">
    <property type="entry name" value="NAD(P)-bd_dom_sf"/>
</dbReference>
<dbReference type="InterPro" id="IPR023401">
    <property type="entry name" value="ODC_N"/>
</dbReference>
<reference evidence="1 2" key="2">
    <citation type="submission" date="2020-03" db="EMBL/GenBank/DDBJ databases">
        <authorList>
            <person name="Ichikawa N."/>
            <person name="Kimura A."/>
            <person name="Kitahashi Y."/>
            <person name="Uohara A."/>
        </authorList>
    </citation>
    <scope>NUCLEOTIDE SEQUENCE [LARGE SCALE GENOMIC DNA]</scope>
    <source>
        <strain evidence="1 2">NBRC 108638</strain>
    </source>
</reference>
<name>A0A6V8L922_9ACTN</name>
<keyword evidence="2" id="KW-1185">Reference proteome</keyword>
<dbReference type="EMBL" id="BLPG01000001">
    <property type="protein sequence ID" value="GFJ93742.1"/>
    <property type="molecule type" value="Genomic_DNA"/>
</dbReference>
<dbReference type="AlphaFoldDB" id="A0A6V8L922"/>
<sequence length="328" mass="34447">MLILGAEHVRQLLAGADEEVLAAVRDAYVKHERGQTALPDSVFLRFPPDLRNRIIAKPAYLGGDNPVAGVKWISSFPGNIAAGQPRASGLIVLNSVRTGVPETLLDAAAISARRTGASAALAAATIRSPTPDTGITLVGCGVINGEVLRFVRHALPTVDTVTLFDTDPTRAKAFAADCTQRYDGLKFDVADDIGTALGAHRLVSLATTATTPHLDGEQFRPGTLVLHVSLRDIAATTVLSSTNVVDDVEHVCQASTSVHLAAQQAGHTDFVAATLGGLLLAAEPHRRDERGLTLFSPFGLGILDLAVAELVRRRAVALGVGTAIHDFT</sequence>